<keyword evidence="3" id="KW-1185">Reference proteome</keyword>
<organism evidence="2 3">
    <name type="scientific">Portunus trituberculatus</name>
    <name type="common">Swimming crab</name>
    <name type="synonym">Neptunus trituberculatus</name>
    <dbReference type="NCBI Taxonomy" id="210409"/>
    <lineage>
        <taxon>Eukaryota</taxon>
        <taxon>Metazoa</taxon>
        <taxon>Ecdysozoa</taxon>
        <taxon>Arthropoda</taxon>
        <taxon>Crustacea</taxon>
        <taxon>Multicrustacea</taxon>
        <taxon>Malacostraca</taxon>
        <taxon>Eumalacostraca</taxon>
        <taxon>Eucarida</taxon>
        <taxon>Decapoda</taxon>
        <taxon>Pleocyemata</taxon>
        <taxon>Brachyura</taxon>
        <taxon>Eubrachyura</taxon>
        <taxon>Portunoidea</taxon>
        <taxon>Portunidae</taxon>
        <taxon>Portuninae</taxon>
        <taxon>Portunus</taxon>
    </lineage>
</organism>
<sequence length="297" mass="33084">MEADVDMQDSVSPGKRGRPDTPSDDSPEKSRCCTAQDHPKAQASFLLRGTEGGRLFANPAEVSRVLHDSAFGKYILEGETRSLGNGLSLIVVVWAHLLKIPMLQSSSFTLGEWPVSCHRADQASGTYHYAKVGPLADDTTLEEVRDGFRVLEGNEVVELTWLPPHSLPRFATGKWLRHKVRGSPPSKVAIDQLVYYPRSILLPLLRCPGCLMLRHSINTCRFLIRCARCSGPHPSRKGDKDEICDKPFHCFQCWGSHGPQSLHCPHNLHAQQLYTRLASEGKPLPEINKQLRALQLP</sequence>
<proteinExistence type="predicted"/>
<accession>A0A5B7HQS0</accession>
<dbReference type="Proteomes" id="UP000324222">
    <property type="component" value="Unassembled WGS sequence"/>
</dbReference>
<dbReference type="OrthoDB" id="7487068at2759"/>
<evidence type="ECO:0000313" key="3">
    <source>
        <dbReference type="Proteomes" id="UP000324222"/>
    </source>
</evidence>
<evidence type="ECO:0000313" key="2">
    <source>
        <dbReference type="EMBL" id="MPC73632.1"/>
    </source>
</evidence>
<evidence type="ECO:0000256" key="1">
    <source>
        <dbReference type="SAM" id="MobiDB-lite"/>
    </source>
</evidence>
<feature type="compositionally biased region" description="Basic and acidic residues" evidence="1">
    <location>
        <begin position="17"/>
        <end position="31"/>
    </location>
</feature>
<name>A0A5B7HQS0_PORTR</name>
<dbReference type="AlphaFoldDB" id="A0A5B7HQS0"/>
<evidence type="ECO:0008006" key="4">
    <source>
        <dbReference type="Google" id="ProtNLM"/>
    </source>
</evidence>
<protein>
    <recommendedName>
        <fullName evidence="4">Nucleic-acid-binding protein from transposon X-element</fullName>
    </recommendedName>
</protein>
<reference evidence="2 3" key="1">
    <citation type="submission" date="2019-05" db="EMBL/GenBank/DDBJ databases">
        <title>Another draft genome of Portunus trituberculatus and its Hox gene families provides insights of decapod evolution.</title>
        <authorList>
            <person name="Jeong J.-H."/>
            <person name="Song I."/>
            <person name="Kim S."/>
            <person name="Choi T."/>
            <person name="Kim D."/>
            <person name="Ryu S."/>
            <person name="Kim W."/>
        </authorList>
    </citation>
    <scope>NUCLEOTIDE SEQUENCE [LARGE SCALE GENOMIC DNA]</scope>
    <source>
        <tissue evidence="2">Muscle</tissue>
    </source>
</reference>
<comment type="caution">
    <text evidence="2">The sequence shown here is derived from an EMBL/GenBank/DDBJ whole genome shotgun (WGS) entry which is preliminary data.</text>
</comment>
<gene>
    <name evidence="2" type="ORF">E2C01_067966</name>
</gene>
<dbReference type="EMBL" id="VSRR010037188">
    <property type="protein sequence ID" value="MPC73632.1"/>
    <property type="molecule type" value="Genomic_DNA"/>
</dbReference>
<feature type="region of interest" description="Disordered" evidence="1">
    <location>
        <begin position="1"/>
        <end position="35"/>
    </location>
</feature>